<evidence type="ECO:0000259" key="2">
    <source>
        <dbReference type="Pfam" id="PF11258"/>
    </source>
</evidence>
<proteinExistence type="predicted"/>
<comment type="caution">
    <text evidence="4">The sequence shown here is derived from an EMBL/GenBank/DDBJ whole genome shotgun (WGS) entry which is preliminary data.</text>
</comment>
<feature type="domain" description="DUF3048" evidence="2">
    <location>
        <begin position="66"/>
        <end position="209"/>
    </location>
</feature>
<feature type="domain" description="DUF3048" evidence="3">
    <location>
        <begin position="244"/>
        <end position="349"/>
    </location>
</feature>
<feature type="signal peptide" evidence="1">
    <location>
        <begin position="1"/>
        <end position="19"/>
    </location>
</feature>
<dbReference type="SUPFAM" id="SSF159774">
    <property type="entry name" value="YerB-like"/>
    <property type="match status" value="1"/>
</dbReference>
<keyword evidence="5" id="KW-1185">Reference proteome</keyword>
<reference evidence="4" key="1">
    <citation type="submission" date="2020-08" db="EMBL/GenBank/DDBJ databases">
        <title>Genome public.</title>
        <authorList>
            <person name="Liu C."/>
            <person name="Sun Q."/>
        </authorList>
    </citation>
    <scope>NUCLEOTIDE SEQUENCE</scope>
    <source>
        <strain evidence="4">BX1005</strain>
    </source>
</reference>
<protein>
    <submittedName>
        <fullName evidence="4">DUF3048 domain-containing protein</fullName>
    </submittedName>
</protein>
<organism evidence="4 5">
    <name type="scientific">Roseburia zhanii</name>
    <dbReference type="NCBI Taxonomy" id="2763064"/>
    <lineage>
        <taxon>Bacteria</taxon>
        <taxon>Bacillati</taxon>
        <taxon>Bacillota</taxon>
        <taxon>Clostridia</taxon>
        <taxon>Lachnospirales</taxon>
        <taxon>Lachnospiraceae</taxon>
        <taxon>Roseburia</taxon>
    </lineage>
</organism>
<sequence>MKHMKKAILFAALCCLTFAGCGNKDSNIEDPVSTETVAADTEQTADTELPTEATEAAVTDANMNPLTGEAMDPALASQRPVSCMIGNTVDAMPQYGTSYADVIIEAPAEGGLTRLMAIFQDYANLPTIMSVRSCRHYYAYLSNEFEAIYVHYGQAIYATEMLKSCDDLNGLDGDLADVTFFRDKSRKSPHNAYINGESIVAGIEKRGYRTQHADTYQNRLKFNKTNTDIANGEDAAVVAPGYTVNKPWFVYNADTGLYERYQYKAAHVDGGNNEQLAFKNVIFQVCDYKVEPDGKYLDVKTASYGGTGKYITNGKAMDITWVKEVEDGVGRYYDADGNELLLNPGKTCICIILNDATDKMGVFATEADFEASK</sequence>
<dbReference type="PROSITE" id="PS51257">
    <property type="entry name" value="PROKAR_LIPOPROTEIN"/>
    <property type="match status" value="1"/>
</dbReference>
<gene>
    <name evidence="4" type="ORF">H8S17_03125</name>
</gene>
<dbReference type="InterPro" id="IPR023158">
    <property type="entry name" value="YerB-like_sf"/>
</dbReference>
<dbReference type="EMBL" id="JACOPH010000002">
    <property type="protein sequence ID" value="MBC5713209.1"/>
    <property type="molecule type" value="Genomic_DNA"/>
</dbReference>
<evidence type="ECO:0000256" key="1">
    <source>
        <dbReference type="SAM" id="SignalP"/>
    </source>
</evidence>
<dbReference type="Gene3D" id="3.50.90.10">
    <property type="entry name" value="YerB-like"/>
    <property type="match status" value="1"/>
</dbReference>
<evidence type="ECO:0000313" key="4">
    <source>
        <dbReference type="EMBL" id="MBC5713209.1"/>
    </source>
</evidence>
<dbReference type="Proteomes" id="UP000606720">
    <property type="component" value="Unassembled WGS sequence"/>
</dbReference>
<dbReference type="Pfam" id="PF17479">
    <property type="entry name" value="DUF3048_C"/>
    <property type="match status" value="1"/>
</dbReference>
<accession>A0A923LNH5</accession>
<dbReference type="RefSeq" id="WP_178051363.1">
    <property type="nucleotide sequence ID" value="NZ_JACOPH010000002.1"/>
</dbReference>
<dbReference type="Pfam" id="PF11258">
    <property type="entry name" value="DUF3048"/>
    <property type="match status" value="1"/>
</dbReference>
<evidence type="ECO:0000259" key="3">
    <source>
        <dbReference type="Pfam" id="PF17479"/>
    </source>
</evidence>
<evidence type="ECO:0000313" key="5">
    <source>
        <dbReference type="Proteomes" id="UP000606720"/>
    </source>
</evidence>
<feature type="chain" id="PRO_5039313491" evidence="1">
    <location>
        <begin position="20"/>
        <end position="373"/>
    </location>
</feature>
<keyword evidence="1" id="KW-0732">Signal</keyword>
<dbReference type="InterPro" id="IPR021416">
    <property type="entry name" value="DUF3048_N"/>
</dbReference>
<name>A0A923LNH5_9FIRM</name>
<dbReference type="AlphaFoldDB" id="A0A923LNH5"/>
<dbReference type="InterPro" id="IPR035328">
    <property type="entry name" value="DUF3048_C"/>
</dbReference>